<comment type="caution">
    <text evidence="1">The sequence shown here is derived from an EMBL/GenBank/DDBJ whole genome shotgun (WGS) entry which is preliminary data.</text>
</comment>
<protein>
    <submittedName>
        <fullName evidence="1">Uncharacterized protein</fullName>
    </submittedName>
</protein>
<dbReference type="Proteomes" id="UP000299102">
    <property type="component" value="Unassembled WGS sequence"/>
</dbReference>
<reference evidence="1 2" key="1">
    <citation type="journal article" date="2019" name="Commun. Biol.">
        <title>The bagworm genome reveals a unique fibroin gene that provides high tensile strength.</title>
        <authorList>
            <person name="Kono N."/>
            <person name="Nakamura H."/>
            <person name="Ohtoshi R."/>
            <person name="Tomita M."/>
            <person name="Numata K."/>
            <person name="Arakawa K."/>
        </authorList>
    </citation>
    <scope>NUCLEOTIDE SEQUENCE [LARGE SCALE GENOMIC DNA]</scope>
</reference>
<gene>
    <name evidence="1" type="ORF">EVAR_89191_1</name>
</gene>
<accession>A0A4C1YB37</accession>
<name>A0A4C1YB37_EUMVA</name>
<keyword evidence="2" id="KW-1185">Reference proteome</keyword>
<evidence type="ECO:0000313" key="1">
    <source>
        <dbReference type="EMBL" id="GBP73531.1"/>
    </source>
</evidence>
<proteinExistence type="predicted"/>
<evidence type="ECO:0000313" key="2">
    <source>
        <dbReference type="Proteomes" id="UP000299102"/>
    </source>
</evidence>
<dbReference type="EMBL" id="BGZK01001177">
    <property type="protein sequence ID" value="GBP73531.1"/>
    <property type="molecule type" value="Genomic_DNA"/>
</dbReference>
<organism evidence="1 2">
    <name type="scientific">Eumeta variegata</name>
    <name type="common">Bagworm moth</name>
    <name type="synonym">Eumeta japonica</name>
    <dbReference type="NCBI Taxonomy" id="151549"/>
    <lineage>
        <taxon>Eukaryota</taxon>
        <taxon>Metazoa</taxon>
        <taxon>Ecdysozoa</taxon>
        <taxon>Arthropoda</taxon>
        <taxon>Hexapoda</taxon>
        <taxon>Insecta</taxon>
        <taxon>Pterygota</taxon>
        <taxon>Neoptera</taxon>
        <taxon>Endopterygota</taxon>
        <taxon>Lepidoptera</taxon>
        <taxon>Glossata</taxon>
        <taxon>Ditrysia</taxon>
        <taxon>Tineoidea</taxon>
        <taxon>Psychidae</taxon>
        <taxon>Oiketicinae</taxon>
        <taxon>Eumeta</taxon>
    </lineage>
</organism>
<dbReference type="AlphaFoldDB" id="A0A4C1YB37"/>
<sequence length="227" mass="25847">MRSNFNLNEGKEMAWTQSGCSSSDAGPAGRRWRWGWRWGWRWWWRWGWRRDHAISVANTEISYYASDIVLRQNRVKLTADTINYVERRSVRTFDFWRKLSASVGPSLARRRRARGTAPTPATRGIDAILLSLNPAFRSGRSHTYEVQSSSNSITIVRHRSSPGEGHDPSLAPPLVTVHSCHWSVPGGVASFSTVEADARNSHRRRRLQLDQIDLPLDKHASSLTANN</sequence>